<evidence type="ECO:0000313" key="12">
    <source>
        <dbReference type="EMBL" id="SJM93814.1"/>
    </source>
</evidence>
<evidence type="ECO:0000256" key="5">
    <source>
        <dbReference type="ARBA" id="ARBA00022801"/>
    </source>
</evidence>
<evidence type="ECO:0000259" key="11">
    <source>
        <dbReference type="SMART" id="SM00014"/>
    </source>
</evidence>
<feature type="transmembrane region" description="Helical" evidence="10">
    <location>
        <begin position="138"/>
        <end position="156"/>
    </location>
</feature>
<dbReference type="SMART" id="SM00014">
    <property type="entry name" value="acidPPc"/>
    <property type="match status" value="1"/>
</dbReference>
<gene>
    <name evidence="12" type="ORF">CRENPOLYSF2_3630004</name>
</gene>
<evidence type="ECO:0000256" key="4">
    <source>
        <dbReference type="ARBA" id="ARBA00022692"/>
    </source>
</evidence>
<keyword evidence="3" id="KW-1003">Cell membrane</keyword>
<dbReference type="Gene3D" id="1.20.144.10">
    <property type="entry name" value="Phosphatidic acid phosphatase type 2/haloperoxidase"/>
    <property type="match status" value="1"/>
</dbReference>
<feature type="transmembrane region" description="Helical" evidence="10">
    <location>
        <begin position="168"/>
        <end position="187"/>
    </location>
</feature>
<reference evidence="13" key="1">
    <citation type="submission" date="2017-02" db="EMBL/GenBank/DDBJ databases">
        <authorList>
            <person name="Daims H."/>
        </authorList>
    </citation>
    <scope>NUCLEOTIDE SEQUENCE [LARGE SCALE GENOMIC DNA]</scope>
</reference>
<evidence type="ECO:0000256" key="3">
    <source>
        <dbReference type="ARBA" id="ARBA00022475"/>
    </source>
</evidence>
<dbReference type="SUPFAM" id="SSF48317">
    <property type="entry name" value="Acid phosphatase/Vanadium-dependent haloperoxidase"/>
    <property type="match status" value="1"/>
</dbReference>
<protein>
    <recommendedName>
        <fullName evidence="2">undecaprenyl-diphosphate phosphatase</fullName>
        <ecNumber evidence="2">3.6.1.27</ecNumber>
    </recommendedName>
    <alternativeName>
        <fullName evidence="8">Undecaprenyl pyrophosphate phosphatase</fullName>
    </alternativeName>
</protein>
<evidence type="ECO:0000256" key="6">
    <source>
        <dbReference type="ARBA" id="ARBA00022989"/>
    </source>
</evidence>
<keyword evidence="6 10" id="KW-1133">Transmembrane helix</keyword>
<dbReference type="PANTHER" id="PTHR14969:SF62">
    <property type="entry name" value="DECAPRENYLPHOSPHORYL-5-PHOSPHORIBOSE PHOSPHATASE RV3807C-RELATED"/>
    <property type="match status" value="1"/>
</dbReference>
<accession>A0A1R4HC29</accession>
<feature type="domain" description="Phosphatidic acid phosphatase type 2/haloperoxidase" evidence="11">
    <location>
        <begin position="77"/>
        <end position="183"/>
    </location>
</feature>
<dbReference type="PANTHER" id="PTHR14969">
    <property type="entry name" value="SPHINGOSINE-1-PHOSPHATE PHOSPHOHYDROLASE"/>
    <property type="match status" value="1"/>
</dbReference>
<keyword evidence="7 10" id="KW-0472">Membrane</keyword>
<organism evidence="12 13">
    <name type="scientific">Crenothrix polyspora</name>
    <dbReference type="NCBI Taxonomy" id="360316"/>
    <lineage>
        <taxon>Bacteria</taxon>
        <taxon>Pseudomonadati</taxon>
        <taxon>Pseudomonadota</taxon>
        <taxon>Gammaproteobacteria</taxon>
        <taxon>Methylococcales</taxon>
        <taxon>Crenotrichaceae</taxon>
        <taxon>Crenothrix</taxon>
    </lineage>
</organism>
<dbReference type="GO" id="GO:0050380">
    <property type="term" value="F:undecaprenyl-diphosphatase activity"/>
    <property type="evidence" value="ECO:0007669"/>
    <property type="project" value="UniProtKB-EC"/>
</dbReference>
<evidence type="ECO:0000313" key="13">
    <source>
        <dbReference type="Proteomes" id="UP000195442"/>
    </source>
</evidence>
<sequence length="188" mass="21214">MKKILYDFQPWVLNMKLLYTIQRYDISIFMRFVNVCLYEPLYYLCRLISKTGDGFLYVVIVIAVIWQAGIGNAFVQVVLAAFLLERPLYFVLKNSLKRNRPQAALNNFQSFIVPSDQFSFPSGHTSAAFMMATLGGEFWPVLALPLYGWSICIGFSRVLLGVHFPSDVVIGAAMGTGIAYLSLYLLAL</sequence>
<dbReference type="AlphaFoldDB" id="A0A1R4HC29"/>
<proteinExistence type="predicted"/>
<feature type="transmembrane region" description="Helical" evidence="10">
    <location>
        <begin position="56"/>
        <end position="84"/>
    </location>
</feature>
<dbReference type="InterPro" id="IPR036938">
    <property type="entry name" value="PAP2/HPO_sf"/>
</dbReference>
<comment type="catalytic activity">
    <reaction evidence="9">
        <text>di-trans,octa-cis-undecaprenyl diphosphate + H2O = di-trans,octa-cis-undecaprenyl phosphate + phosphate + H(+)</text>
        <dbReference type="Rhea" id="RHEA:28094"/>
        <dbReference type="ChEBI" id="CHEBI:15377"/>
        <dbReference type="ChEBI" id="CHEBI:15378"/>
        <dbReference type="ChEBI" id="CHEBI:43474"/>
        <dbReference type="ChEBI" id="CHEBI:58405"/>
        <dbReference type="ChEBI" id="CHEBI:60392"/>
        <dbReference type="EC" id="3.6.1.27"/>
    </reaction>
</comment>
<evidence type="ECO:0000256" key="7">
    <source>
        <dbReference type="ARBA" id="ARBA00023136"/>
    </source>
</evidence>
<evidence type="ECO:0000256" key="10">
    <source>
        <dbReference type="SAM" id="Phobius"/>
    </source>
</evidence>
<comment type="subcellular location">
    <subcellularLocation>
        <location evidence="1">Cell membrane</location>
        <topology evidence="1">Multi-pass membrane protein</topology>
    </subcellularLocation>
</comment>
<name>A0A1R4HC29_9GAMM</name>
<evidence type="ECO:0000256" key="9">
    <source>
        <dbReference type="ARBA" id="ARBA00047594"/>
    </source>
</evidence>
<dbReference type="EC" id="3.6.1.27" evidence="2"/>
<dbReference type="Pfam" id="PF01569">
    <property type="entry name" value="PAP2"/>
    <property type="match status" value="1"/>
</dbReference>
<keyword evidence="5" id="KW-0378">Hydrolase</keyword>
<dbReference type="GO" id="GO:0005886">
    <property type="term" value="C:plasma membrane"/>
    <property type="evidence" value="ECO:0007669"/>
    <property type="project" value="UniProtKB-SubCell"/>
</dbReference>
<keyword evidence="13" id="KW-1185">Reference proteome</keyword>
<dbReference type="InterPro" id="IPR000326">
    <property type="entry name" value="PAP2/HPO"/>
</dbReference>
<dbReference type="Proteomes" id="UP000195442">
    <property type="component" value="Unassembled WGS sequence"/>
</dbReference>
<keyword evidence="4 10" id="KW-0812">Transmembrane</keyword>
<dbReference type="EMBL" id="FUKJ01000294">
    <property type="protein sequence ID" value="SJM93814.1"/>
    <property type="molecule type" value="Genomic_DNA"/>
</dbReference>
<evidence type="ECO:0000256" key="1">
    <source>
        <dbReference type="ARBA" id="ARBA00004651"/>
    </source>
</evidence>
<evidence type="ECO:0000256" key="8">
    <source>
        <dbReference type="ARBA" id="ARBA00032707"/>
    </source>
</evidence>
<evidence type="ECO:0000256" key="2">
    <source>
        <dbReference type="ARBA" id="ARBA00012374"/>
    </source>
</evidence>